<keyword evidence="5" id="KW-1185">Reference proteome</keyword>
<keyword evidence="1" id="KW-0175">Coiled coil</keyword>
<evidence type="ECO:0000313" key="5">
    <source>
        <dbReference type="Proteomes" id="UP000186601"/>
    </source>
</evidence>
<dbReference type="SMART" id="SM00240">
    <property type="entry name" value="FHA"/>
    <property type="match status" value="1"/>
</dbReference>
<feature type="compositionally biased region" description="Low complexity" evidence="2">
    <location>
        <begin position="142"/>
        <end position="159"/>
    </location>
</feature>
<evidence type="ECO:0000313" key="4">
    <source>
        <dbReference type="EMBL" id="PSR84232.1"/>
    </source>
</evidence>
<dbReference type="CDD" id="cd00060">
    <property type="entry name" value="FHA"/>
    <property type="match status" value="1"/>
</dbReference>
<dbReference type="Proteomes" id="UP000186601">
    <property type="component" value="Unassembled WGS sequence"/>
</dbReference>
<evidence type="ECO:0000256" key="1">
    <source>
        <dbReference type="SAM" id="Coils"/>
    </source>
</evidence>
<dbReference type="PROSITE" id="PS50006">
    <property type="entry name" value="FHA_DOMAIN"/>
    <property type="match status" value="1"/>
</dbReference>
<feature type="region of interest" description="Disordered" evidence="2">
    <location>
        <begin position="221"/>
        <end position="244"/>
    </location>
</feature>
<feature type="compositionally biased region" description="Polar residues" evidence="2">
    <location>
        <begin position="222"/>
        <end position="238"/>
    </location>
</feature>
<dbReference type="STRING" id="98765.A0A2R6P2C9"/>
<comment type="caution">
    <text evidence="4">The sequence shown here is derived from an EMBL/GenBank/DDBJ whole genome shotgun (WGS) entry which is preliminary data.</text>
</comment>
<gene>
    <name evidence="4" type="ORF">PHLCEN_2v5520</name>
</gene>
<dbReference type="Pfam" id="PF00498">
    <property type="entry name" value="FHA"/>
    <property type="match status" value="1"/>
</dbReference>
<dbReference type="OrthoDB" id="4096268at2759"/>
<feature type="compositionally biased region" description="Low complexity" evidence="2">
    <location>
        <begin position="172"/>
        <end position="182"/>
    </location>
</feature>
<feature type="coiled-coil region" evidence="1">
    <location>
        <begin position="491"/>
        <end position="527"/>
    </location>
</feature>
<accession>A0A2R6P2C9</accession>
<reference evidence="4 5" key="1">
    <citation type="submission" date="2018-02" db="EMBL/GenBank/DDBJ databases">
        <title>Genome sequence of the basidiomycete white-rot fungus Phlebia centrifuga.</title>
        <authorList>
            <person name="Granchi Z."/>
            <person name="Peng M."/>
            <person name="de Vries R.P."/>
            <person name="Hilden K."/>
            <person name="Makela M.R."/>
            <person name="Grigoriev I."/>
            <person name="Riley R."/>
        </authorList>
    </citation>
    <scope>NUCLEOTIDE SEQUENCE [LARGE SCALE GENOMIC DNA]</scope>
    <source>
        <strain evidence="4 5">FBCC195</strain>
    </source>
</reference>
<feature type="region of interest" description="Disordered" evidence="2">
    <location>
        <begin position="141"/>
        <end position="201"/>
    </location>
</feature>
<evidence type="ECO:0000259" key="3">
    <source>
        <dbReference type="PROSITE" id="PS50006"/>
    </source>
</evidence>
<dbReference type="AlphaFoldDB" id="A0A2R6P2C9"/>
<feature type="coiled-coil region" evidence="1">
    <location>
        <begin position="415"/>
        <end position="442"/>
    </location>
</feature>
<name>A0A2R6P2C9_9APHY</name>
<dbReference type="Gene3D" id="2.60.200.20">
    <property type="match status" value="1"/>
</dbReference>
<sequence>MLARFALHVDQYNDQDPQILTFFKSFSNVVTVGRKPTRFTKEIDADNARAFFRCAVISRRHAKITFADFGNVYIADLGSHHGTHILRPGDTVSRMISPDVPNVLADGDIITFGKTVGREDTLVRPVTARVRLIFGSSLSRCPSPVAATTTATSTKSPTSGGRYGVYMQSCGSSERSSSSSSESDSDSDIEEIPRPPTLLNASRCASGRFGLLRQLLPPIHTSEVSPSSQGSIHNSPICVSSSSPTPEVVEVNVINDSREPSVIGAWPDITSHSRSPSRTSSPVVLSRGCLVHESGYFTPMALELDDKDRDGSLDSFVVSRASSIAPVDAMSSEPVQPREDFTAVPDIIYNAEIPDPFDQPGSLMQEEGFVISECTSHSQDPLAEQALIGSTRSPLHSLDPLVEQVLIGSTSSQSADLFDTRMESLKARLADLEKQFVQRTEDPQLYMPAAATDTGTPMSQHDAEDPVNMQLAVSSAVTKLKDMLAGMEDLRKKTDAEVAQELEAIRAARAEAEAAAAEAKAKAVSIKPSEIVAPTFTDMVRIKLYLPRVCEAYTAQSALVPTLKRKRCELDDGFDNDHCPSPPVSAQAIALPVVEGKSCCGSFSPLTPPTKRRRTVRILQGIAKTTAIASVGAVAAWSALAFS</sequence>
<dbReference type="SUPFAM" id="SSF49879">
    <property type="entry name" value="SMAD/FHA domain"/>
    <property type="match status" value="1"/>
</dbReference>
<organism evidence="4 5">
    <name type="scientific">Hermanssonia centrifuga</name>
    <dbReference type="NCBI Taxonomy" id="98765"/>
    <lineage>
        <taxon>Eukaryota</taxon>
        <taxon>Fungi</taxon>
        <taxon>Dikarya</taxon>
        <taxon>Basidiomycota</taxon>
        <taxon>Agaricomycotina</taxon>
        <taxon>Agaricomycetes</taxon>
        <taxon>Polyporales</taxon>
        <taxon>Meruliaceae</taxon>
        <taxon>Hermanssonia</taxon>
    </lineage>
</organism>
<protein>
    <recommendedName>
        <fullName evidence="3">FHA domain-containing protein</fullName>
    </recommendedName>
</protein>
<evidence type="ECO:0000256" key="2">
    <source>
        <dbReference type="SAM" id="MobiDB-lite"/>
    </source>
</evidence>
<dbReference type="InterPro" id="IPR000253">
    <property type="entry name" value="FHA_dom"/>
</dbReference>
<dbReference type="EMBL" id="MLYV02000540">
    <property type="protein sequence ID" value="PSR84232.1"/>
    <property type="molecule type" value="Genomic_DNA"/>
</dbReference>
<dbReference type="InterPro" id="IPR008984">
    <property type="entry name" value="SMAD_FHA_dom_sf"/>
</dbReference>
<proteinExistence type="predicted"/>
<feature type="domain" description="FHA" evidence="3">
    <location>
        <begin position="30"/>
        <end position="85"/>
    </location>
</feature>